<name>A0A7M5X2U3_9CNID</name>
<evidence type="ECO:0000256" key="1">
    <source>
        <dbReference type="ARBA" id="ARBA00003202"/>
    </source>
</evidence>
<evidence type="ECO:0000259" key="11">
    <source>
        <dbReference type="Pfam" id="PF08574"/>
    </source>
</evidence>
<dbReference type="GO" id="GO:0005634">
    <property type="term" value="C:nucleus"/>
    <property type="evidence" value="ECO:0007669"/>
    <property type="project" value="UniProtKB-SubCell"/>
</dbReference>
<comment type="subcellular location">
    <subcellularLocation>
        <location evidence="3">Cytoplasm</location>
    </subcellularLocation>
    <subcellularLocation>
        <location evidence="2">Nucleus</location>
    </subcellularLocation>
</comment>
<dbReference type="PANTHER" id="PTHR31196:SF2">
    <property type="entry name" value="RNA POLYMERASE II NUCLEAR LOCALIZATION PROTEIN SLC7A6OS-RELATED"/>
    <property type="match status" value="1"/>
</dbReference>
<dbReference type="Pfam" id="PF08574">
    <property type="entry name" value="Iwr1"/>
    <property type="match status" value="1"/>
</dbReference>
<dbReference type="InterPro" id="IPR040218">
    <property type="entry name" value="SLC7A6OS"/>
</dbReference>
<dbReference type="Proteomes" id="UP000594262">
    <property type="component" value="Unplaced"/>
</dbReference>
<evidence type="ECO:0000256" key="5">
    <source>
        <dbReference type="ARBA" id="ARBA00017036"/>
    </source>
</evidence>
<feature type="compositionally biased region" description="Acidic residues" evidence="10">
    <location>
        <begin position="204"/>
        <end position="215"/>
    </location>
</feature>
<proteinExistence type="inferred from homology"/>
<dbReference type="InterPro" id="IPR013883">
    <property type="entry name" value="TF_Iwr1_dom"/>
</dbReference>
<dbReference type="GO" id="GO:0032502">
    <property type="term" value="P:developmental process"/>
    <property type="evidence" value="ECO:0007669"/>
    <property type="project" value="TreeGrafter"/>
</dbReference>
<sequence>MASADIPTTTVIRIKRKRQEDPINALVISSDAKKKKTDEDLGTETPNLFTFAGTIEEKENTGVLIDKFKQGNLKISKTNKNAKNQRRQTAKDKIKAARFTVVSNKREISDSLADDIHLVDAIATEEDFPQNDDEEALFCNSVKMIREKLKIDDGKRCEEEDFVYDLYFAPSNTIILNADSEILQLEEYFEQIYVEDEHLGDSEEFYDDEDDENAEENWRNDYPDEDEYGSSEHERDSFESDEEEDDFYSNNMYRKGKGRLAFDPYAREDMNDYYNALSASDRDSD</sequence>
<evidence type="ECO:0000256" key="2">
    <source>
        <dbReference type="ARBA" id="ARBA00004123"/>
    </source>
</evidence>
<dbReference type="GeneID" id="136798785"/>
<evidence type="ECO:0000256" key="10">
    <source>
        <dbReference type="SAM" id="MobiDB-lite"/>
    </source>
</evidence>
<reference evidence="12" key="1">
    <citation type="submission" date="2021-01" db="UniProtKB">
        <authorList>
            <consortium name="EnsemblMetazoa"/>
        </authorList>
    </citation>
    <scope>IDENTIFICATION</scope>
</reference>
<dbReference type="PANTHER" id="PTHR31196">
    <property type="entry name" value="RNA POLYMERASE II NUCLEAR LOCALIZATION PROTEIN SLC7A6OS-RELATED"/>
    <property type="match status" value="1"/>
</dbReference>
<dbReference type="AlphaFoldDB" id="A0A7M5X2U3"/>
<keyword evidence="13" id="KW-1185">Reference proteome</keyword>
<dbReference type="EnsemblMetazoa" id="CLYHEMT016894.1">
    <property type="protein sequence ID" value="CLYHEMP016894.1"/>
    <property type="gene ID" value="CLYHEMG016894"/>
</dbReference>
<feature type="domain" description="Transcription factor Iwr1" evidence="11">
    <location>
        <begin position="160"/>
        <end position="226"/>
    </location>
</feature>
<dbReference type="OrthoDB" id="6255506at2759"/>
<dbReference type="GO" id="GO:0005737">
    <property type="term" value="C:cytoplasm"/>
    <property type="evidence" value="ECO:0007669"/>
    <property type="project" value="UniProtKB-SubCell"/>
</dbReference>
<keyword evidence="9" id="KW-0539">Nucleus</keyword>
<evidence type="ECO:0000256" key="9">
    <source>
        <dbReference type="ARBA" id="ARBA00023242"/>
    </source>
</evidence>
<protein>
    <recommendedName>
        <fullName evidence="5">Probable RNA polymerase II nuclear localization protein SLC7A6OS</fullName>
    </recommendedName>
</protein>
<evidence type="ECO:0000256" key="7">
    <source>
        <dbReference type="ARBA" id="ARBA00022490"/>
    </source>
</evidence>
<comment type="function">
    <text evidence="1">Directs RNA polymerase II nuclear import.</text>
</comment>
<keyword evidence="8" id="KW-0653">Protein transport</keyword>
<feature type="region of interest" description="Disordered" evidence="10">
    <location>
        <begin position="204"/>
        <end position="251"/>
    </location>
</feature>
<dbReference type="GO" id="GO:0015031">
    <property type="term" value="P:protein transport"/>
    <property type="evidence" value="ECO:0007669"/>
    <property type="project" value="UniProtKB-KW"/>
</dbReference>
<keyword evidence="6" id="KW-0813">Transport</keyword>
<evidence type="ECO:0000256" key="6">
    <source>
        <dbReference type="ARBA" id="ARBA00022448"/>
    </source>
</evidence>
<comment type="similarity">
    <text evidence="4">Belongs to the IWR1/SLC7A6OS family.</text>
</comment>
<evidence type="ECO:0000256" key="8">
    <source>
        <dbReference type="ARBA" id="ARBA00022927"/>
    </source>
</evidence>
<organism evidence="12 13">
    <name type="scientific">Clytia hemisphaerica</name>
    <dbReference type="NCBI Taxonomy" id="252671"/>
    <lineage>
        <taxon>Eukaryota</taxon>
        <taxon>Metazoa</taxon>
        <taxon>Cnidaria</taxon>
        <taxon>Hydrozoa</taxon>
        <taxon>Hydroidolina</taxon>
        <taxon>Leptothecata</taxon>
        <taxon>Obeliida</taxon>
        <taxon>Clytiidae</taxon>
        <taxon>Clytia</taxon>
    </lineage>
</organism>
<evidence type="ECO:0000313" key="12">
    <source>
        <dbReference type="EnsemblMetazoa" id="CLYHEMP016894.1"/>
    </source>
</evidence>
<dbReference type="RefSeq" id="XP_066911556.1">
    <property type="nucleotide sequence ID" value="XM_067055455.1"/>
</dbReference>
<accession>A0A7M5X2U3</accession>
<evidence type="ECO:0000256" key="4">
    <source>
        <dbReference type="ARBA" id="ARBA00010218"/>
    </source>
</evidence>
<keyword evidence="7" id="KW-0963">Cytoplasm</keyword>
<evidence type="ECO:0000256" key="3">
    <source>
        <dbReference type="ARBA" id="ARBA00004496"/>
    </source>
</evidence>
<evidence type="ECO:0000313" key="13">
    <source>
        <dbReference type="Proteomes" id="UP000594262"/>
    </source>
</evidence>